<keyword evidence="1" id="KW-1133">Transmembrane helix</keyword>
<evidence type="ECO:0000256" key="1">
    <source>
        <dbReference type="SAM" id="Phobius"/>
    </source>
</evidence>
<gene>
    <name evidence="2" type="ORF">L0M14_20610</name>
</gene>
<feature type="transmembrane region" description="Helical" evidence="1">
    <location>
        <begin position="28"/>
        <end position="50"/>
    </location>
</feature>
<evidence type="ECO:0000313" key="2">
    <source>
        <dbReference type="EMBL" id="UJF32116.1"/>
    </source>
</evidence>
<proteinExistence type="predicted"/>
<name>A0ABY3SG03_9BACL</name>
<dbReference type="Proteomes" id="UP001649230">
    <property type="component" value="Chromosome"/>
</dbReference>
<protein>
    <submittedName>
        <fullName evidence="2">Transposase</fullName>
    </submittedName>
</protein>
<keyword evidence="3" id="KW-1185">Reference proteome</keyword>
<organism evidence="2 3">
    <name type="scientific">Paenibacillus hexagrammi</name>
    <dbReference type="NCBI Taxonomy" id="2908839"/>
    <lineage>
        <taxon>Bacteria</taxon>
        <taxon>Bacillati</taxon>
        <taxon>Bacillota</taxon>
        <taxon>Bacilli</taxon>
        <taxon>Bacillales</taxon>
        <taxon>Paenibacillaceae</taxon>
        <taxon>Paenibacillus</taxon>
    </lineage>
</organism>
<dbReference type="EMBL" id="CP090978">
    <property type="protein sequence ID" value="UJF32116.1"/>
    <property type="molecule type" value="Genomic_DNA"/>
</dbReference>
<dbReference type="RefSeq" id="WP_235118461.1">
    <property type="nucleotide sequence ID" value="NZ_CP090978.1"/>
</dbReference>
<feature type="transmembrane region" description="Helical" evidence="1">
    <location>
        <begin position="6"/>
        <end position="23"/>
    </location>
</feature>
<keyword evidence="1" id="KW-0472">Membrane</keyword>
<evidence type="ECO:0000313" key="3">
    <source>
        <dbReference type="Proteomes" id="UP001649230"/>
    </source>
</evidence>
<reference evidence="2 3" key="1">
    <citation type="journal article" date="2024" name="Int. J. Syst. Evol. Microbiol.">
        <title>Paenibacillus hexagrammi sp. nov., a novel bacterium isolated from the gut content of Hexagrammos agrammus.</title>
        <authorList>
            <person name="Jung H.K."/>
            <person name="Kim D.G."/>
            <person name="Zin H."/>
            <person name="Park J."/>
            <person name="Jung H."/>
            <person name="Kim Y.O."/>
            <person name="Kong H.J."/>
            <person name="Kim J.W."/>
            <person name="Kim Y.S."/>
        </authorList>
    </citation>
    <scope>NUCLEOTIDE SEQUENCE [LARGE SCALE GENOMIC DNA]</scope>
    <source>
        <strain evidence="2 3">YPD9-1</strain>
    </source>
</reference>
<sequence length="99" mass="11364">MIFLLIIAVLIAPLFMLITSWMIDWCAVFYNVIAILCAYTVGIIVSYWIYVILRDNQVFMTTIHGIFQNQAFLASGAYLGGYAIYLLLRMTFKHIRADS</sequence>
<feature type="transmembrane region" description="Helical" evidence="1">
    <location>
        <begin position="70"/>
        <end position="88"/>
    </location>
</feature>
<accession>A0ABY3SG03</accession>
<keyword evidence="1" id="KW-0812">Transmembrane</keyword>